<dbReference type="GO" id="GO:0000731">
    <property type="term" value="P:DNA synthesis involved in DNA repair"/>
    <property type="evidence" value="ECO:0007669"/>
    <property type="project" value="InterPro"/>
</dbReference>
<dbReference type="GO" id="GO:0043625">
    <property type="term" value="C:delta DNA polymerase complex"/>
    <property type="evidence" value="ECO:0007669"/>
    <property type="project" value="TreeGrafter"/>
</dbReference>
<proteinExistence type="predicted"/>
<protein>
    <recommendedName>
        <fullName evidence="4">DNA polymerase delta subunit 4</fullName>
    </recommendedName>
</protein>
<comment type="caution">
    <text evidence="2">The sequence shown here is derived from an EMBL/GenBank/DDBJ whole genome shotgun (WGS) entry which is preliminary data.</text>
</comment>
<dbReference type="AlphaFoldDB" id="A0A5N6LA83"/>
<name>A0A5N6LA83_9ASTR</name>
<dbReference type="PANTHER" id="PTHR14303">
    <property type="entry name" value="DNA POLYMERASE DELTA SUBUNIT 4"/>
    <property type="match status" value="1"/>
</dbReference>
<accession>A0A5N6LA83</accession>
<feature type="compositionally biased region" description="Low complexity" evidence="1">
    <location>
        <begin position="21"/>
        <end position="37"/>
    </location>
</feature>
<dbReference type="InterPro" id="IPR007218">
    <property type="entry name" value="DNA_pol_delta_4"/>
</dbReference>
<evidence type="ECO:0000313" key="2">
    <source>
        <dbReference type="EMBL" id="KAC9916972.1"/>
    </source>
</evidence>
<evidence type="ECO:0008006" key="4">
    <source>
        <dbReference type="Google" id="ProtNLM"/>
    </source>
</evidence>
<dbReference type="EMBL" id="SZYD01002116">
    <property type="protein sequence ID" value="KAC9916972.1"/>
    <property type="molecule type" value="Genomic_DNA"/>
</dbReference>
<dbReference type="OrthoDB" id="337486at2759"/>
<organism evidence="2 3">
    <name type="scientific">Mikania micrantha</name>
    <name type="common">bitter vine</name>
    <dbReference type="NCBI Taxonomy" id="192012"/>
    <lineage>
        <taxon>Eukaryota</taxon>
        <taxon>Viridiplantae</taxon>
        <taxon>Streptophyta</taxon>
        <taxon>Embryophyta</taxon>
        <taxon>Tracheophyta</taxon>
        <taxon>Spermatophyta</taxon>
        <taxon>Magnoliopsida</taxon>
        <taxon>eudicotyledons</taxon>
        <taxon>Gunneridae</taxon>
        <taxon>Pentapetalae</taxon>
        <taxon>asterids</taxon>
        <taxon>campanulids</taxon>
        <taxon>Asterales</taxon>
        <taxon>Asteraceae</taxon>
        <taxon>Asteroideae</taxon>
        <taxon>Heliantheae alliance</taxon>
        <taxon>Eupatorieae</taxon>
        <taxon>Mikania</taxon>
    </lineage>
</organism>
<evidence type="ECO:0000256" key="1">
    <source>
        <dbReference type="SAM" id="MobiDB-lite"/>
    </source>
</evidence>
<dbReference type="Pfam" id="PF04081">
    <property type="entry name" value="DNA_pol_delta_4"/>
    <property type="match status" value="1"/>
</dbReference>
<sequence length="123" mass="13471">MASSADMKGFYKQKKKYAGISKPSSSKPKSKSKSAASFGSNIAQPPALVVHGSLDLQENHDANEEVLRQFDMNMVYGPCVGMKRIDRWNRASSLGLSPPDDVYRLLTSTASEVCSQSLWDGRV</sequence>
<dbReference type="Proteomes" id="UP000326396">
    <property type="component" value="Unassembled WGS sequence"/>
</dbReference>
<dbReference type="GO" id="GO:0006261">
    <property type="term" value="P:DNA-templated DNA replication"/>
    <property type="evidence" value="ECO:0007669"/>
    <property type="project" value="TreeGrafter"/>
</dbReference>
<keyword evidence="3" id="KW-1185">Reference proteome</keyword>
<evidence type="ECO:0000313" key="3">
    <source>
        <dbReference type="Proteomes" id="UP000326396"/>
    </source>
</evidence>
<gene>
    <name evidence="2" type="ORF">E3N88_45082</name>
</gene>
<dbReference type="GO" id="GO:0003887">
    <property type="term" value="F:DNA-directed DNA polymerase activity"/>
    <property type="evidence" value="ECO:0007669"/>
    <property type="project" value="TreeGrafter"/>
</dbReference>
<dbReference type="PANTHER" id="PTHR14303:SF0">
    <property type="entry name" value="DNA POLYMERASE DELTA SUBUNIT 4"/>
    <property type="match status" value="1"/>
</dbReference>
<feature type="region of interest" description="Disordered" evidence="1">
    <location>
        <begin position="1"/>
        <end position="39"/>
    </location>
</feature>
<reference evidence="2 3" key="1">
    <citation type="submission" date="2019-05" db="EMBL/GenBank/DDBJ databases">
        <title>Mikania micrantha, genome provides insights into the molecular mechanism of rapid growth.</title>
        <authorList>
            <person name="Liu B."/>
        </authorList>
    </citation>
    <scope>NUCLEOTIDE SEQUENCE [LARGE SCALE GENOMIC DNA]</scope>
    <source>
        <strain evidence="2">NLD-2019</strain>
        <tissue evidence="2">Leaf</tissue>
    </source>
</reference>